<sequence length="56" mass="6142">MVRRLKELRAPDAEEIAQLKGDVESLVGALHQSMAENCQLRQQVAEGVGVVRTLPT</sequence>
<gene>
    <name evidence="1" type="ORF">GCM10010246_77010</name>
</gene>
<accession>A0ABP5U6N9</accession>
<keyword evidence="2" id="KW-1185">Reference proteome</keyword>
<protein>
    <submittedName>
        <fullName evidence="1">Uncharacterized protein</fullName>
    </submittedName>
</protein>
<organism evidence="1 2">
    <name type="scientific">Streptomyces cuspidosporus</name>
    <dbReference type="NCBI Taxonomy" id="66882"/>
    <lineage>
        <taxon>Bacteria</taxon>
        <taxon>Bacillati</taxon>
        <taxon>Actinomycetota</taxon>
        <taxon>Actinomycetes</taxon>
        <taxon>Kitasatosporales</taxon>
        <taxon>Streptomycetaceae</taxon>
        <taxon>Streptomyces</taxon>
    </lineage>
</organism>
<name>A0ABP5U6N9_9ACTN</name>
<reference evidence="2" key="1">
    <citation type="journal article" date="2019" name="Int. J. Syst. Evol. Microbiol.">
        <title>The Global Catalogue of Microorganisms (GCM) 10K type strain sequencing project: providing services to taxonomists for standard genome sequencing and annotation.</title>
        <authorList>
            <consortium name="The Broad Institute Genomics Platform"/>
            <consortium name="The Broad Institute Genome Sequencing Center for Infectious Disease"/>
            <person name="Wu L."/>
            <person name="Ma J."/>
        </authorList>
    </citation>
    <scope>NUCLEOTIDE SEQUENCE [LARGE SCALE GENOMIC DNA]</scope>
    <source>
        <strain evidence="2">JCM 4316</strain>
    </source>
</reference>
<comment type="caution">
    <text evidence="1">The sequence shown here is derived from an EMBL/GenBank/DDBJ whole genome shotgun (WGS) entry which is preliminary data.</text>
</comment>
<dbReference type="EMBL" id="BAAASD010000057">
    <property type="protein sequence ID" value="GAA2371320.1"/>
    <property type="molecule type" value="Genomic_DNA"/>
</dbReference>
<proteinExistence type="predicted"/>
<evidence type="ECO:0000313" key="2">
    <source>
        <dbReference type="Proteomes" id="UP001500253"/>
    </source>
</evidence>
<dbReference type="Proteomes" id="UP001500253">
    <property type="component" value="Unassembled WGS sequence"/>
</dbReference>
<evidence type="ECO:0000313" key="1">
    <source>
        <dbReference type="EMBL" id="GAA2371320.1"/>
    </source>
</evidence>